<dbReference type="AlphaFoldDB" id="A0AAV7ERI3"/>
<accession>A0AAV7ERI3</accession>
<dbReference type="InterPro" id="IPR055358">
    <property type="entry name" value="CHCR"/>
</dbReference>
<evidence type="ECO:0000256" key="1">
    <source>
        <dbReference type="PROSITE-ProRule" id="PRU01006"/>
    </source>
</evidence>
<sequence length="145" mass="16957">MKDLLLVNLRGNLQIIVLAAKEYSEQLGIDACIRLFEQFKSYEGLYFFLGSYLSSSEDPDIHYKYIEAAVKTGQIKEFEHVTRESRPLINDCDRFVLFPDLILYLYTKNMLQYIEEAFAIFKKFNLNVQAVNVLLDNLRSIERAL</sequence>
<dbReference type="GO" id="GO:0009506">
    <property type="term" value="C:plasmodesma"/>
    <property type="evidence" value="ECO:0007669"/>
    <property type="project" value="TreeGrafter"/>
</dbReference>
<dbReference type="PANTHER" id="PTHR10292">
    <property type="entry name" value="CLATHRIN HEAVY CHAIN RELATED"/>
    <property type="match status" value="1"/>
</dbReference>
<dbReference type="GO" id="GO:0009507">
    <property type="term" value="C:chloroplast"/>
    <property type="evidence" value="ECO:0007669"/>
    <property type="project" value="TreeGrafter"/>
</dbReference>
<dbReference type="GO" id="GO:0006898">
    <property type="term" value="P:receptor-mediated endocytosis"/>
    <property type="evidence" value="ECO:0007669"/>
    <property type="project" value="TreeGrafter"/>
</dbReference>
<dbReference type="InterPro" id="IPR000547">
    <property type="entry name" value="Clathrin_H-chain/VPS_repeat"/>
</dbReference>
<organism evidence="2 3">
    <name type="scientific">Aristolochia fimbriata</name>
    <name type="common">White veined hardy Dutchman's pipe vine</name>
    <dbReference type="NCBI Taxonomy" id="158543"/>
    <lineage>
        <taxon>Eukaryota</taxon>
        <taxon>Viridiplantae</taxon>
        <taxon>Streptophyta</taxon>
        <taxon>Embryophyta</taxon>
        <taxon>Tracheophyta</taxon>
        <taxon>Spermatophyta</taxon>
        <taxon>Magnoliopsida</taxon>
        <taxon>Magnoliidae</taxon>
        <taxon>Piperales</taxon>
        <taxon>Aristolochiaceae</taxon>
        <taxon>Aristolochia</taxon>
    </lineage>
</organism>
<protein>
    <submittedName>
        <fullName evidence="2">Uncharacterized protein</fullName>
    </submittedName>
</protein>
<dbReference type="PANTHER" id="PTHR10292:SF1">
    <property type="entry name" value="CLATHRIN HEAVY CHAIN"/>
    <property type="match status" value="1"/>
</dbReference>
<feature type="repeat" description="CHCR" evidence="1">
    <location>
        <begin position="20"/>
        <end position="145"/>
    </location>
</feature>
<gene>
    <name evidence="2" type="ORF">H6P81_010206</name>
</gene>
<dbReference type="SUPFAM" id="SSF48371">
    <property type="entry name" value="ARM repeat"/>
    <property type="match status" value="1"/>
</dbReference>
<dbReference type="Pfam" id="PF00637">
    <property type="entry name" value="Clathrin"/>
    <property type="match status" value="1"/>
</dbReference>
<dbReference type="EMBL" id="JAINDJ010000004">
    <property type="protein sequence ID" value="KAG9450241.1"/>
    <property type="molecule type" value="Genomic_DNA"/>
</dbReference>
<proteinExistence type="predicted"/>
<dbReference type="GO" id="GO:0005886">
    <property type="term" value="C:plasma membrane"/>
    <property type="evidence" value="ECO:0007669"/>
    <property type="project" value="TreeGrafter"/>
</dbReference>
<dbReference type="InterPro" id="IPR016024">
    <property type="entry name" value="ARM-type_fold"/>
</dbReference>
<dbReference type="GO" id="GO:0071439">
    <property type="term" value="C:clathrin complex"/>
    <property type="evidence" value="ECO:0007669"/>
    <property type="project" value="TreeGrafter"/>
</dbReference>
<evidence type="ECO:0000313" key="2">
    <source>
        <dbReference type="EMBL" id="KAG9450241.1"/>
    </source>
</evidence>
<dbReference type="GO" id="GO:0032051">
    <property type="term" value="F:clathrin light chain binding"/>
    <property type="evidence" value="ECO:0007669"/>
    <property type="project" value="TreeGrafter"/>
</dbReference>
<dbReference type="Proteomes" id="UP000825729">
    <property type="component" value="Unassembled WGS sequence"/>
</dbReference>
<dbReference type="GO" id="GO:0005794">
    <property type="term" value="C:Golgi apparatus"/>
    <property type="evidence" value="ECO:0007669"/>
    <property type="project" value="TreeGrafter"/>
</dbReference>
<dbReference type="GO" id="GO:0006886">
    <property type="term" value="P:intracellular protein transport"/>
    <property type="evidence" value="ECO:0007669"/>
    <property type="project" value="UniProtKB-UniRule"/>
</dbReference>
<evidence type="ECO:0000313" key="3">
    <source>
        <dbReference type="Proteomes" id="UP000825729"/>
    </source>
</evidence>
<dbReference type="SMART" id="SM00299">
    <property type="entry name" value="CLH"/>
    <property type="match status" value="1"/>
</dbReference>
<comment type="caution">
    <text evidence="2">The sequence shown here is derived from an EMBL/GenBank/DDBJ whole genome shotgun (WGS) entry which is preliminary data.</text>
</comment>
<dbReference type="PROSITE" id="PS50236">
    <property type="entry name" value="CHCR"/>
    <property type="match status" value="1"/>
</dbReference>
<name>A0AAV7ERI3_ARIFI</name>
<keyword evidence="3" id="KW-1185">Reference proteome</keyword>
<reference evidence="2 3" key="1">
    <citation type="submission" date="2021-07" db="EMBL/GenBank/DDBJ databases">
        <title>The Aristolochia fimbriata genome: insights into angiosperm evolution, floral development and chemical biosynthesis.</title>
        <authorList>
            <person name="Jiao Y."/>
        </authorList>
    </citation>
    <scope>NUCLEOTIDE SEQUENCE [LARGE SCALE GENOMIC DNA]</scope>
    <source>
        <strain evidence="2">IBCAS-2021</strain>
        <tissue evidence="2">Leaf</tissue>
    </source>
</reference>